<dbReference type="InterPro" id="IPR036910">
    <property type="entry name" value="HMG_box_dom_sf"/>
</dbReference>
<evidence type="ECO:0008006" key="4">
    <source>
        <dbReference type="Google" id="ProtNLM"/>
    </source>
</evidence>
<feature type="region of interest" description="Disordered" evidence="1">
    <location>
        <begin position="183"/>
        <end position="205"/>
    </location>
</feature>
<dbReference type="AlphaFoldDB" id="A0ABD3NEE3"/>
<dbReference type="Proteomes" id="UP001530400">
    <property type="component" value="Unassembled WGS sequence"/>
</dbReference>
<protein>
    <recommendedName>
        <fullName evidence="4">HMG box domain-containing protein</fullName>
    </recommendedName>
</protein>
<sequence length="550" mass="61683">MSAKEPEELKDGEIPPIPKRPLTAYNIFSVLERHYILEQSEYAASKSAEDDEDVVDQTLDPHYARRPPRYKNVTLPANWYVVSKNKKKRGDHKCHGLVGFKQLSKMIADAWAQADEYTKEYCKSISQSELANYRAEQEAFKEKYGEEAFEKQTRKRKNAEAAERGDIKKSKSLKKYEEALKVLGKNEEESEDESEEEKEDGKVPAIGDKPAVAAAVVAPQAGRIPALLNPLERLLQERQMIAQRLHLLTYGSAAATQENDQLGQAIRSMNHERMIAQELAIQQALRQEALLRSHQGIASMPNPDPRLAAMQMELLRREENLARAIARTRVPVAAAAPSTQVSSTSTSEKNRLEELSLRLGGAAQRERLAHIMRPGNWPEKAVSQETRQPLLSDTDQLARNAGNRTGASANLSSTQQQQQQQGSSLLGEGGGSSVDRRNSPQQQQPENSQQQQDRTALIMSLEGLDGKSLSERMAALSNPVVLDYIENLQRLQQRRLLLQEQMLQQRSGQAAVMPARMNALYAAALTRQLTPEEILMVERRRTALLETLKK</sequence>
<comment type="caution">
    <text evidence="2">The sequence shown here is derived from an EMBL/GenBank/DDBJ whole genome shotgun (WGS) entry which is preliminary data.</text>
</comment>
<name>A0ABD3NEE3_9STRA</name>
<feature type="region of interest" description="Disordered" evidence="1">
    <location>
        <begin position="1"/>
        <end position="20"/>
    </location>
</feature>
<accession>A0ABD3NEE3</accession>
<dbReference type="Gene3D" id="1.10.30.10">
    <property type="entry name" value="High mobility group box domain"/>
    <property type="match status" value="1"/>
</dbReference>
<gene>
    <name evidence="2" type="ORF">ACHAWO_009281</name>
</gene>
<feature type="compositionally biased region" description="Basic and acidic residues" evidence="1">
    <location>
        <begin position="1"/>
        <end position="13"/>
    </location>
</feature>
<feature type="compositionally biased region" description="Polar residues" evidence="1">
    <location>
        <begin position="400"/>
        <end position="410"/>
    </location>
</feature>
<feature type="region of interest" description="Disordered" evidence="1">
    <location>
        <begin position="332"/>
        <end position="352"/>
    </location>
</feature>
<feature type="region of interest" description="Disordered" evidence="1">
    <location>
        <begin position="147"/>
        <end position="167"/>
    </location>
</feature>
<evidence type="ECO:0000256" key="1">
    <source>
        <dbReference type="SAM" id="MobiDB-lite"/>
    </source>
</evidence>
<reference evidence="2 3" key="1">
    <citation type="submission" date="2024-10" db="EMBL/GenBank/DDBJ databases">
        <title>Updated reference genomes for cyclostephanoid diatoms.</title>
        <authorList>
            <person name="Roberts W.R."/>
            <person name="Alverson A.J."/>
        </authorList>
    </citation>
    <scope>NUCLEOTIDE SEQUENCE [LARGE SCALE GENOMIC DNA]</scope>
    <source>
        <strain evidence="2 3">AJA010-31</strain>
    </source>
</reference>
<feature type="region of interest" description="Disordered" evidence="1">
    <location>
        <begin position="400"/>
        <end position="453"/>
    </location>
</feature>
<organism evidence="2 3">
    <name type="scientific">Cyclotella atomus</name>
    <dbReference type="NCBI Taxonomy" id="382360"/>
    <lineage>
        <taxon>Eukaryota</taxon>
        <taxon>Sar</taxon>
        <taxon>Stramenopiles</taxon>
        <taxon>Ochrophyta</taxon>
        <taxon>Bacillariophyta</taxon>
        <taxon>Coscinodiscophyceae</taxon>
        <taxon>Thalassiosirophycidae</taxon>
        <taxon>Stephanodiscales</taxon>
        <taxon>Stephanodiscaceae</taxon>
        <taxon>Cyclotella</taxon>
    </lineage>
</organism>
<feature type="compositionally biased region" description="Polar residues" evidence="1">
    <location>
        <begin position="338"/>
        <end position="347"/>
    </location>
</feature>
<keyword evidence="3" id="KW-1185">Reference proteome</keyword>
<feature type="compositionally biased region" description="Low complexity" evidence="1">
    <location>
        <begin position="439"/>
        <end position="452"/>
    </location>
</feature>
<feature type="compositionally biased region" description="Acidic residues" evidence="1">
    <location>
        <begin position="188"/>
        <end position="198"/>
    </location>
</feature>
<evidence type="ECO:0000313" key="3">
    <source>
        <dbReference type="Proteomes" id="UP001530400"/>
    </source>
</evidence>
<evidence type="ECO:0000313" key="2">
    <source>
        <dbReference type="EMBL" id="KAL3774334.1"/>
    </source>
</evidence>
<proteinExistence type="predicted"/>
<feature type="compositionally biased region" description="Low complexity" evidence="1">
    <location>
        <begin position="411"/>
        <end position="426"/>
    </location>
</feature>
<dbReference type="EMBL" id="JALLPJ020001199">
    <property type="protein sequence ID" value="KAL3774334.1"/>
    <property type="molecule type" value="Genomic_DNA"/>
</dbReference>